<dbReference type="GO" id="GO:0005739">
    <property type="term" value="C:mitochondrion"/>
    <property type="evidence" value="ECO:0000318"/>
    <property type="project" value="GO_Central"/>
</dbReference>
<comment type="catalytic activity">
    <reaction evidence="3">
        <text>methylglyoxal + H2O = (R)-lactate + H(+)</text>
        <dbReference type="Rhea" id="RHEA:27754"/>
        <dbReference type="ChEBI" id="CHEBI:15377"/>
        <dbReference type="ChEBI" id="CHEBI:15378"/>
        <dbReference type="ChEBI" id="CHEBI:16004"/>
        <dbReference type="ChEBI" id="CHEBI:17158"/>
        <dbReference type="EC" id="4.2.1.130"/>
    </reaction>
</comment>
<sequence length="191" mass="21093">MVKVCLFVADGSDEIEFSAPYGIFTRANTPIDTVYVGDNKDRLVNMSRGIQLYAKRSLSEFQSTEEFVKEYDVAIIPGGWQGSLTLSGNKKVQEIVKEMYNKPGKWVAMICAGSLTAKTSGLGVKTLTSHPCITKDLQEAGYEWKNESVVVTDNLITSQGPGTAMLFALKIAEQVLDKDTYQKVYDSLEMP</sequence>
<dbReference type="STRING" id="402676.B6K6R6"/>
<dbReference type="AlphaFoldDB" id="B6K6R6"/>
<dbReference type="GeneID" id="7050955"/>
<dbReference type="InterPro" id="IPR050325">
    <property type="entry name" value="Prot/Nucl_acid_deglycase"/>
</dbReference>
<dbReference type="Gene3D" id="3.40.50.880">
    <property type="match status" value="1"/>
</dbReference>
<keyword evidence="6" id="KW-1185">Reference proteome</keyword>
<feature type="domain" description="DJ-1/PfpI" evidence="4">
    <location>
        <begin position="3"/>
        <end position="174"/>
    </location>
</feature>
<reference evidence="5 6" key="1">
    <citation type="journal article" date="2011" name="Science">
        <title>Comparative functional genomics of the fission yeasts.</title>
        <authorList>
            <person name="Rhind N."/>
            <person name="Chen Z."/>
            <person name="Yassour M."/>
            <person name="Thompson D.A."/>
            <person name="Haas B.J."/>
            <person name="Habib N."/>
            <person name="Wapinski I."/>
            <person name="Roy S."/>
            <person name="Lin M.F."/>
            <person name="Heiman D.I."/>
            <person name="Young S.K."/>
            <person name="Furuya K."/>
            <person name="Guo Y."/>
            <person name="Pidoux A."/>
            <person name="Chen H.M."/>
            <person name="Robbertse B."/>
            <person name="Goldberg J.M."/>
            <person name="Aoki K."/>
            <person name="Bayne E.H."/>
            <person name="Berlin A.M."/>
            <person name="Desjardins C.A."/>
            <person name="Dobbs E."/>
            <person name="Dukaj L."/>
            <person name="Fan L."/>
            <person name="FitzGerald M.G."/>
            <person name="French C."/>
            <person name="Gujja S."/>
            <person name="Hansen K."/>
            <person name="Keifenheim D."/>
            <person name="Levin J.Z."/>
            <person name="Mosher R.A."/>
            <person name="Mueller C.A."/>
            <person name="Pfiffner J."/>
            <person name="Priest M."/>
            <person name="Russ C."/>
            <person name="Smialowska A."/>
            <person name="Swoboda P."/>
            <person name="Sykes S.M."/>
            <person name="Vaughn M."/>
            <person name="Vengrova S."/>
            <person name="Yoder R."/>
            <person name="Zeng Q."/>
            <person name="Allshire R."/>
            <person name="Baulcombe D."/>
            <person name="Birren B.W."/>
            <person name="Brown W."/>
            <person name="Ekwall K."/>
            <person name="Kellis M."/>
            <person name="Leatherwood J."/>
            <person name="Levin H."/>
            <person name="Margalit H."/>
            <person name="Martienssen R."/>
            <person name="Nieduszynski C.A."/>
            <person name="Spatafora J.W."/>
            <person name="Friedman N."/>
            <person name="Dalgaard J.Z."/>
            <person name="Baumann P."/>
            <person name="Niki H."/>
            <person name="Regev A."/>
            <person name="Nusbaum C."/>
        </authorList>
    </citation>
    <scope>NUCLEOTIDE SEQUENCE [LARGE SCALE GENOMIC DNA]</scope>
    <source>
        <strain evidence="6">yFS275 / FY16936</strain>
    </source>
</reference>
<dbReference type="SUPFAM" id="SSF52317">
    <property type="entry name" value="Class I glutamine amidotransferase-like"/>
    <property type="match status" value="1"/>
</dbReference>
<evidence type="ECO:0000313" key="5">
    <source>
        <dbReference type="EMBL" id="EEB09220.1"/>
    </source>
</evidence>
<dbReference type="Pfam" id="PF01965">
    <property type="entry name" value="DJ-1_PfpI"/>
    <property type="match status" value="1"/>
</dbReference>
<keyword evidence="2" id="KW-0456">Lyase</keyword>
<dbReference type="RefSeq" id="XP_002175513.1">
    <property type="nucleotide sequence ID" value="XM_002175477.2"/>
</dbReference>
<accession>B6K6R6</accession>
<evidence type="ECO:0000256" key="3">
    <source>
        <dbReference type="ARBA" id="ARBA00048082"/>
    </source>
</evidence>
<dbReference type="GO" id="GO:1903189">
    <property type="term" value="P:glyoxal metabolic process"/>
    <property type="evidence" value="ECO:0000318"/>
    <property type="project" value="GO_Central"/>
</dbReference>
<dbReference type="GO" id="GO:0006979">
    <property type="term" value="P:response to oxidative stress"/>
    <property type="evidence" value="ECO:0000318"/>
    <property type="project" value="GO_Central"/>
</dbReference>
<evidence type="ECO:0000256" key="2">
    <source>
        <dbReference type="ARBA" id="ARBA00023239"/>
    </source>
</evidence>
<organism evidence="5 6">
    <name type="scientific">Schizosaccharomyces japonicus (strain yFS275 / FY16936)</name>
    <name type="common">Fission yeast</name>
    <dbReference type="NCBI Taxonomy" id="402676"/>
    <lineage>
        <taxon>Eukaryota</taxon>
        <taxon>Fungi</taxon>
        <taxon>Dikarya</taxon>
        <taxon>Ascomycota</taxon>
        <taxon>Taphrinomycotina</taxon>
        <taxon>Schizosaccharomycetes</taxon>
        <taxon>Schizosaccharomycetales</taxon>
        <taxon>Schizosaccharomycetaceae</taxon>
        <taxon>Schizosaccharomyces</taxon>
    </lineage>
</organism>
<dbReference type="GO" id="GO:0005634">
    <property type="term" value="C:nucleus"/>
    <property type="evidence" value="ECO:0000318"/>
    <property type="project" value="GO_Central"/>
</dbReference>
<dbReference type="Proteomes" id="UP000001744">
    <property type="component" value="Unassembled WGS sequence"/>
</dbReference>
<dbReference type="OrthoDB" id="543156at2759"/>
<evidence type="ECO:0000259" key="4">
    <source>
        <dbReference type="Pfam" id="PF01965"/>
    </source>
</evidence>
<dbReference type="EC" id="4.2.1.130" evidence="1"/>
<dbReference type="VEuPathDB" id="FungiDB:SJAG_04404"/>
<name>B6K6R6_SCHJY</name>
<dbReference type="InterPro" id="IPR002818">
    <property type="entry name" value="DJ-1/PfpI"/>
</dbReference>
<dbReference type="CDD" id="cd03135">
    <property type="entry name" value="GATase1_DJ-1"/>
    <property type="match status" value="1"/>
</dbReference>
<proteinExistence type="predicted"/>
<dbReference type="GO" id="GO:0005737">
    <property type="term" value="C:cytoplasm"/>
    <property type="evidence" value="ECO:0000318"/>
    <property type="project" value="GO_Central"/>
</dbReference>
<dbReference type="JaponicusDB" id="SJAG_04404"/>
<dbReference type="OMA" id="KATCYPG"/>
<dbReference type="EMBL" id="KE651167">
    <property type="protein sequence ID" value="EEB09220.1"/>
    <property type="molecule type" value="Genomic_DNA"/>
</dbReference>
<dbReference type="PANTHER" id="PTHR48094">
    <property type="entry name" value="PROTEIN/NUCLEIC ACID DEGLYCASE DJ-1-RELATED"/>
    <property type="match status" value="1"/>
</dbReference>
<dbReference type="eggNOG" id="KOG2764">
    <property type="taxonomic scope" value="Eukaryota"/>
</dbReference>
<dbReference type="GO" id="GO:0019172">
    <property type="term" value="F:glyoxalase III activity"/>
    <property type="evidence" value="ECO:0007669"/>
    <property type="project" value="UniProtKB-EC"/>
</dbReference>
<dbReference type="PANTHER" id="PTHR48094:SF12">
    <property type="entry name" value="PARKINSON DISEASE PROTEIN 7 HOMOLOG"/>
    <property type="match status" value="1"/>
</dbReference>
<evidence type="ECO:0000256" key="1">
    <source>
        <dbReference type="ARBA" id="ARBA00013134"/>
    </source>
</evidence>
<dbReference type="InterPro" id="IPR029062">
    <property type="entry name" value="Class_I_gatase-like"/>
</dbReference>
<evidence type="ECO:0000313" key="6">
    <source>
        <dbReference type="Proteomes" id="UP000001744"/>
    </source>
</evidence>
<protein>
    <recommendedName>
        <fullName evidence="1">D-lactate dehydratase</fullName>
        <ecNumber evidence="1">4.2.1.130</ecNumber>
    </recommendedName>
</protein>
<gene>
    <name evidence="5" type="ORF">SJAG_04404</name>
</gene>
<dbReference type="HOGENOM" id="CLU_000445_44_2_1"/>